<dbReference type="PANTHER" id="PTHR33295:SF7">
    <property type="entry name" value="ATPASE"/>
    <property type="match status" value="1"/>
</dbReference>
<comment type="caution">
    <text evidence="3">The sequence shown here is derived from an EMBL/GenBank/DDBJ whole genome shotgun (WGS) entry which is preliminary data.</text>
</comment>
<dbReference type="Pfam" id="PF13635">
    <property type="entry name" value="DUF4143"/>
    <property type="match status" value="1"/>
</dbReference>
<evidence type="ECO:0000313" key="3">
    <source>
        <dbReference type="EMBL" id="RDU22838.1"/>
    </source>
</evidence>
<evidence type="ECO:0000313" key="4">
    <source>
        <dbReference type="Proteomes" id="UP000255036"/>
    </source>
</evidence>
<evidence type="ECO:0000259" key="1">
    <source>
        <dbReference type="Pfam" id="PF13173"/>
    </source>
</evidence>
<reference evidence="3 4" key="1">
    <citation type="submission" date="2018-07" db="EMBL/GenBank/DDBJ databases">
        <title>Anaerosacharophilus polymeroproducens gen. nov. sp. nov., an anaerobic bacterium isolated from salt field.</title>
        <authorList>
            <person name="Kim W."/>
            <person name="Yang S.-H."/>
            <person name="Oh J."/>
            <person name="Lee J.-H."/>
            <person name="Kwon K.K."/>
        </authorList>
    </citation>
    <scope>NUCLEOTIDE SEQUENCE [LARGE SCALE GENOMIC DNA]</scope>
    <source>
        <strain evidence="3 4">MCWD5</strain>
    </source>
</reference>
<feature type="domain" description="AAA" evidence="1">
    <location>
        <begin position="38"/>
        <end position="166"/>
    </location>
</feature>
<gene>
    <name evidence="3" type="ORF">DWV06_12900</name>
</gene>
<dbReference type="InterPro" id="IPR027417">
    <property type="entry name" value="P-loop_NTPase"/>
</dbReference>
<dbReference type="EMBL" id="QRCT01000045">
    <property type="protein sequence ID" value="RDU22838.1"/>
    <property type="molecule type" value="Genomic_DNA"/>
</dbReference>
<name>A0A371ATF7_9FIRM</name>
<dbReference type="InterPro" id="IPR041682">
    <property type="entry name" value="AAA_14"/>
</dbReference>
<feature type="domain" description="DUF4143" evidence="2">
    <location>
        <begin position="236"/>
        <end position="396"/>
    </location>
</feature>
<accession>A0A371ATF7</accession>
<sequence length="452" mass="53106">MTTYLLIDIIILEKRGKCDKLERLLTNDLFLWKNKRNRRPLIITGSHQVGKTWLLKDFSESYFEDSLYIDLKKNYKVKSLFDDTISPRRSIEILGALFGKVIEPYKTLLILDSIERIPSFEKVLKKFYDDASQYLICCSTTYQNINNDSGCFHILNLYPLNFEEFLLANGEDDLVDFFKSGALAYLPKLLENKLIDYLKLYFIIGGMPASVNSWVQSKDLSDVECTLNDILNQFVSDFETLTDNKLKSKINYVWRSLPKQLSKENRKFMYSTVRPGGRAREYEEGLEWLLNHSYATPIWARKDTTTANDCKVDLKSFRVFLPDIGLLRMIYQIQPSLIESQNKIFQDHNYSLTLQFVFQELVTKLPIENINYWSSGATAEIDFLFQYNQIIYPLEINVYDNLKARSTRIYEERFHPQRVLRVSLSPLRIKNSFVNIPLHLLFNLENYFLNLL</sequence>
<keyword evidence="4" id="KW-1185">Reference proteome</keyword>
<dbReference type="SUPFAM" id="SSF52540">
    <property type="entry name" value="P-loop containing nucleoside triphosphate hydrolases"/>
    <property type="match status" value="1"/>
</dbReference>
<dbReference type="PANTHER" id="PTHR33295">
    <property type="entry name" value="ATPASE"/>
    <property type="match status" value="1"/>
</dbReference>
<dbReference type="AlphaFoldDB" id="A0A371ATF7"/>
<protein>
    <submittedName>
        <fullName evidence="3">DUF4143 domain-containing protein</fullName>
    </submittedName>
</protein>
<proteinExistence type="predicted"/>
<dbReference type="Pfam" id="PF13173">
    <property type="entry name" value="AAA_14"/>
    <property type="match status" value="1"/>
</dbReference>
<dbReference type="InterPro" id="IPR025420">
    <property type="entry name" value="DUF4143"/>
</dbReference>
<evidence type="ECO:0000259" key="2">
    <source>
        <dbReference type="Pfam" id="PF13635"/>
    </source>
</evidence>
<dbReference type="Proteomes" id="UP000255036">
    <property type="component" value="Unassembled WGS sequence"/>
</dbReference>
<organism evidence="3 4">
    <name type="scientific">Anaerosacchariphilus polymeriproducens</name>
    <dbReference type="NCBI Taxonomy" id="1812858"/>
    <lineage>
        <taxon>Bacteria</taxon>
        <taxon>Bacillati</taxon>
        <taxon>Bacillota</taxon>
        <taxon>Clostridia</taxon>
        <taxon>Lachnospirales</taxon>
        <taxon>Lachnospiraceae</taxon>
        <taxon>Anaerosacchariphilus</taxon>
    </lineage>
</organism>